<dbReference type="PROSITE" id="PS51257">
    <property type="entry name" value="PROKAR_LIPOPROTEIN"/>
    <property type="match status" value="1"/>
</dbReference>
<dbReference type="PANTHER" id="PTHR41339">
    <property type="entry name" value="LIPL48"/>
    <property type="match status" value="1"/>
</dbReference>
<feature type="signal peptide" evidence="2">
    <location>
        <begin position="1"/>
        <end position="18"/>
    </location>
</feature>
<protein>
    <recommendedName>
        <fullName evidence="5">Lipoprotein</fullName>
    </recommendedName>
</protein>
<accession>A0ABT5JNR5</accession>
<dbReference type="PANTHER" id="PTHR41339:SF1">
    <property type="entry name" value="SECRETED PROTEIN"/>
    <property type="match status" value="1"/>
</dbReference>
<feature type="region of interest" description="Disordered" evidence="1">
    <location>
        <begin position="39"/>
        <end position="58"/>
    </location>
</feature>
<dbReference type="RefSeq" id="WP_273677099.1">
    <property type="nucleotide sequence ID" value="NZ_JAQQXQ010000004.1"/>
</dbReference>
<evidence type="ECO:0000313" key="4">
    <source>
        <dbReference type="Proteomes" id="UP001216558"/>
    </source>
</evidence>
<reference evidence="3 4" key="1">
    <citation type="submission" date="2022-10" db="EMBL/GenBank/DDBJ databases">
        <title>Erythrobacter sp. sf7 Genome sequencing.</title>
        <authorList>
            <person name="Park S."/>
        </authorList>
    </citation>
    <scope>NUCLEOTIDE SEQUENCE [LARGE SCALE GENOMIC DNA]</scope>
    <source>
        <strain evidence="4">sf7</strain>
    </source>
</reference>
<proteinExistence type="predicted"/>
<evidence type="ECO:0000256" key="2">
    <source>
        <dbReference type="SAM" id="SignalP"/>
    </source>
</evidence>
<evidence type="ECO:0000313" key="3">
    <source>
        <dbReference type="EMBL" id="MDC8754249.1"/>
    </source>
</evidence>
<name>A0ABT5JNR5_9SPHN</name>
<gene>
    <name evidence="3" type="ORF">OIK40_06285</name>
</gene>
<keyword evidence="4" id="KW-1185">Reference proteome</keyword>
<evidence type="ECO:0000256" key="1">
    <source>
        <dbReference type="SAM" id="MobiDB-lite"/>
    </source>
</evidence>
<evidence type="ECO:0008006" key="5">
    <source>
        <dbReference type="Google" id="ProtNLM"/>
    </source>
</evidence>
<comment type="caution">
    <text evidence="3">The sequence shown here is derived from an EMBL/GenBank/DDBJ whole genome shotgun (WGS) entry which is preliminary data.</text>
</comment>
<dbReference type="Proteomes" id="UP001216558">
    <property type="component" value="Unassembled WGS sequence"/>
</dbReference>
<feature type="chain" id="PRO_5046194422" description="Lipoprotein" evidence="2">
    <location>
        <begin position="19"/>
        <end position="528"/>
    </location>
</feature>
<organism evidence="3 4">
    <name type="scientific">Erythrobacter fulvus</name>
    <dbReference type="NCBI Taxonomy" id="2987523"/>
    <lineage>
        <taxon>Bacteria</taxon>
        <taxon>Pseudomonadati</taxon>
        <taxon>Pseudomonadota</taxon>
        <taxon>Alphaproteobacteria</taxon>
        <taxon>Sphingomonadales</taxon>
        <taxon>Erythrobacteraceae</taxon>
        <taxon>Erythrobacter/Porphyrobacter group</taxon>
        <taxon>Erythrobacter</taxon>
    </lineage>
</organism>
<feature type="compositionally biased region" description="Pro residues" evidence="1">
    <location>
        <begin position="39"/>
        <end position="50"/>
    </location>
</feature>
<dbReference type="EMBL" id="JAQQXQ010000004">
    <property type="protein sequence ID" value="MDC8754249.1"/>
    <property type="molecule type" value="Genomic_DNA"/>
</dbReference>
<keyword evidence="2" id="KW-0732">Signal</keyword>
<sequence>MKNIQRTLVLGCSLVALAGCGADEIVSPGTSGDIIINNPPPVPAPTPTPTPTQSAVTPAAGCPTINSTGGLTDAGTISGPTGEWRVCTLPATVNASDTLPYIPGLLYQLGGQVFVGSDQGFSSTNTAVTLTVEPGVIVFAQGSAALIVNRGNRLNANGTADRPIVWTSRDNIIGVANDNSQQQWGGVVLLGRARVSDCATGGVNLDATFSQNPTCQQNLEGAATTIPYGGANDADNSGSFTFNQIRFSGFELAPGNELQSLTTGGTGSGTTIANLQSFNSSDDGMEFFGGVVQMRNVAVIGASDDSLDVDTGARADLDTVLVVQRTTTGDSIIELDSPNSVGNPIAAFPKTRFQVNNFTFVERSSVSAQMVRARGGAGLSLTNGVMDKIDGTATFCFRIDEQETLDALIGINSVVCDGGTDRQARGDRSSGTNATTDAEVLAAVTAGTNVNLAFTITLTGAVINGTGENGVPAFAASGRSSFFQDRTFIGAVQNQAGLESTFRNWTCNSSILDFGSATGACTSLPVYS</sequence>